<evidence type="ECO:0000313" key="5">
    <source>
        <dbReference type="Proteomes" id="UP000605676"/>
    </source>
</evidence>
<sequence length="368" mass="42164">MKVSIKRKATILTTSELATDHRLHKLSKSLEQAGYQCEFVCRIKSNHLPFKGTNKVHYLNTIWQSSALFYLIYNLRIFFFLLFHKTNLIISIDLDTLVGCGLAKLFKQSKLIFDSHEYFPESPEINKKPWIKAIWKLAEKFFIPLVDIGITVCQPIADIYKNKYNKDFLIIRNAPSAKREIKETSITSKQRLFTILYQGAVNNGRALRELVQAMNFIEEAQLIIVGSGDIFEELKKLSDPLGDKVLMTGKVPFDKVASYTANADLGIALLEDMGLNNYYALPNRLFDSLHAGLPMLGINFPEIEKFINEYKFGTTIDNIEPQNIAKAINKIINNPSQLKEWHENALSARKYVNWEDESHKLISILKTN</sequence>
<dbReference type="EMBL" id="JAENRR010000039">
    <property type="protein sequence ID" value="MBK3518675.1"/>
    <property type="molecule type" value="Genomic_DNA"/>
</dbReference>
<organism evidence="4 5">
    <name type="scientific">Carboxylicivirga marina</name>
    <dbReference type="NCBI Taxonomy" id="2800988"/>
    <lineage>
        <taxon>Bacteria</taxon>
        <taxon>Pseudomonadati</taxon>
        <taxon>Bacteroidota</taxon>
        <taxon>Bacteroidia</taxon>
        <taxon>Marinilabiliales</taxon>
        <taxon>Marinilabiliaceae</taxon>
        <taxon>Carboxylicivirga</taxon>
    </lineage>
</organism>
<proteinExistence type="predicted"/>
<dbReference type="PANTHER" id="PTHR46401:SF2">
    <property type="entry name" value="GLYCOSYLTRANSFERASE WBBK-RELATED"/>
    <property type="match status" value="1"/>
</dbReference>
<keyword evidence="2" id="KW-0812">Transmembrane</keyword>
<keyword evidence="2" id="KW-0472">Membrane</keyword>
<evidence type="ECO:0000259" key="3">
    <source>
        <dbReference type="Pfam" id="PF00534"/>
    </source>
</evidence>
<feature type="domain" description="Glycosyl transferase family 1" evidence="3">
    <location>
        <begin position="186"/>
        <end position="345"/>
    </location>
</feature>
<feature type="transmembrane region" description="Helical" evidence="2">
    <location>
        <begin position="67"/>
        <end position="84"/>
    </location>
</feature>
<dbReference type="RefSeq" id="WP_200465902.1">
    <property type="nucleotide sequence ID" value="NZ_JAENRR010000039.1"/>
</dbReference>
<keyword evidence="2" id="KW-1133">Transmembrane helix</keyword>
<dbReference type="InterPro" id="IPR001296">
    <property type="entry name" value="Glyco_trans_1"/>
</dbReference>
<keyword evidence="1" id="KW-0808">Transferase</keyword>
<dbReference type="Proteomes" id="UP000605676">
    <property type="component" value="Unassembled WGS sequence"/>
</dbReference>
<accession>A0ABS1HM30</accession>
<reference evidence="4 5" key="1">
    <citation type="submission" date="2021-01" db="EMBL/GenBank/DDBJ databases">
        <title>Carboxyliciviraga sp.nov., isolated from coastal sediments.</title>
        <authorList>
            <person name="Lu D."/>
            <person name="Zhang T."/>
        </authorList>
    </citation>
    <scope>NUCLEOTIDE SEQUENCE [LARGE SCALE GENOMIC DNA]</scope>
    <source>
        <strain evidence="4 5">N1Y132</strain>
    </source>
</reference>
<name>A0ABS1HM30_9BACT</name>
<gene>
    <name evidence="4" type="ORF">JIV24_15115</name>
</gene>
<comment type="caution">
    <text evidence="4">The sequence shown here is derived from an EMBL/GenBank/DDBJ whole genome shotgun (WGS) entry which is preliminary data.</text>
</comment>
<dbReference type="Gene3D" id="3.40.50.2000">
    <property type="entry name" value="Glycogen Phosphorylase B"/>
    <property type="match status" value="2"/>
</dbReference>
<evidence type="ECO:0000256" key="1">
    <source>
        <dbReference type="ARBA" id="ARBA00022679"/>
    </source>
</evidence>
<evidence type="ECO:0000313" key="4">
    <source>
        <dbReference type="EMBL" id="MBK3518675.1"/>
    </source>
</evidence>
<keyword evidence="5" id="KW-1185">Reference proteome</keyword>
<dbReference type="Pfam" id="PF00534">
    <property type="entry name" value="Glycos_transf_1"/>
    <property type="match status" value="1"/>
</dbReference>
<dbReference type="PANTHER" id="PTHR46401">
    <property type="entry name" value="GLYCOSYLTRANSFERASE WBBK-RELATED"/>
    <property type="match status" value="1"/>
</dbReference>
<evidence type="ECO:0000256" key="2">
    <source>
        <dbReference type="SAM" id="Phobius"/>
    </source>
</evidence>
<protein>
    <submittedName>
        <fullName evidence="4">Glycosyltransferase</fullName>
    </submittedName>
</protein>
<dbReference type="SUPFAM" id="SSF53756">
    <property type="entry name" value="UDP-Glycosyltransferase/glycogen phosphorylase"/>
    <property type="match status" value="1"/>
</dbReference>